<accession>A0A939IQ18</accession>
<feature type="domain" description="Cupin type-2" evidence="1">
    <location>
        <begin position="59"/>
        <end position="119"/>
    </location>
</feature>
<dbReference type="AlphaFoldDB" id="A0A939IQ18"/>
<evidence type="ECO:0000313" key="3">
    <source>
        <dbReference type="Proteomes" id="UP000664654"/>
    </source>
</evidence>
<sequence length="130" mass="14537">MPNLTANINEHFIVLDGNKNASTVPVGPTLYQDLDRDFAGFKGCELIAQYEFTSNWQSWEIHPQGDEIVMLLSGRVTLLLDRPQGEQKIPLSQPGDYVIVPKNTWHTAHTDTPTRLLFITPGQDTGHKPA</sequence>
<dbReference type="CDD" id="cd02208">
    <property type="entry name" value="cupin_RmlC-like"/>
    <property type="match status" value="1"/>
</dbReference>
<dbReference type="RefSeq" id="WP_206574565.1">
    <property type="nucleotide sequence ID" value="NZ_JAFKCV010000008.1"/>
</dbReference>
<dbReference type="Pfam" id="PF07883">
    <property type="entry name" value="Cupin_2"/>
    <property type="match status" value="1"/>
</dbReference>
<reference evidence="2" key="1">
    <citation type="submission" date="2021-03" db="EMBL/GenBank/DDBJ databases">
        <title>novel species isolated from a fishpond in China.</title>
        <authorList>
            <person name="Lu H."/>
            <person name="Cai Z."/>
        </authorList>
    </citation>
    <scope>NUCLEOTIDE SEQUENCE</scope>
    <source>
        <strain evidence="2">JCM 30855</strain>
    </source>
</reference>
<dbReference type="SUPFAM" id="SSF51182">
    <property type="entry name" value="RmlC-like cupins"/>
    <property type="match status" value="1"/>
</dbReference>
<protein>
    <submittedName>
        <fullName evidence="2">Cupin domain-containing protein</fullName>
    </submittedName>
</protein>
<dbReference type="InterPro" id="IPR013096">
    <property type="entry name" value="Cupin_2"/>
</dbReference>
<dbReference type="InterPro" id="IPR011051">
    <property type="entry name" value="RmlC_Cupin_sf"/>
</dbReference>
<dbReference type="Gene3D" id="2.60.120.10">
    <property type="entry name" value="Jelly Rolls"/>
    <property type="match status" value="1"/>
</dbReference>
<proteinExistence type="predicted"/>
<dbReference type="Proteomes" id="UP000664654">
    <property type="component" value="Unassembled WGS sequence"/>
</dbReference>
<evidence type="ECO:0000259" key="1">
    <source>
        <dbReference type="Pfam" id="PF07883"/>
    </source>
</evidence>
<organism evidence="2 3">
    <name type="scientific">Bowmanella dokdonensis</name>
    <dbReference type="NCBI Taxonomy" id="751969"/>
    <lineage>
        <taxon>Bacteria</taxon>
        <taxon>Pseudomonadati</taxon>
        <taxon>Pseudomonadota</taxon>
        <taxon>Gammaproteobacteria</taxon>
        <taxon>Alteromonadales</taxon>
        <taxon>Alteromonadaceae</taxon>
        <taxon>Bowmanella</taxon>
    </lineage>
</organism>
<gene>
    <name evidence="2" type="ORF">J0A66_14565</name>
</gene>
<keyword evidence="3" id="KW-1185">Reference proteome</keyword>
<dbReference type="InterPro" id="IPR014710">
    <property type="entry name" value="RmlC-like_jellyroll"/>
</dbReference>
<dbReference type="EMBL" id="JAFKCV010000008">
    <property type="protein sequence ID" value="MBN7826455.1"/>
    <property type="molecule type" value="Genomic_DNA"/>
</dbReference>
<name>A0A939IQ18_9ALTE</name>
<comment type="caution">
    <text evidence="2">The sequence shown here is derived from an EMBL/GenBank/DDBJ whole genome shotgun (WGS) entry which is preliminary data.</text>
</comment>
<evidence type="ECO:0000313" key="2">
    <source>
        <dbReference type="EMBL" id="MBN7826455.1"/>
    </source>
</evidence>